<feature type="region of interest" description="Disordered" evidence="1">
    <location>
        <begin position="62"/>
        <end position="113"/>
    </location>
</feature>
<keyword evidence="4" id="KW-1185">Reference proteome</keyword>
<accession>A0ABR2RYN7</accession>
<dbReference type="Pfam" id="PF14569">
    <property type="entry name" value="zf-UDP"/>
    <property type="match status" value="1"/>
</dbReference>
<organism evidence="3 4">
    <name type="scientific">Hibiscus sabdariffa</name>
    <name type="common">roselle</name>
    <dbReference type="NCBI Taxonomy" id="183260"/>
    <lineage>
        <taxon>Eukaryota</taxon>
        <taxon>Viridiplantae</taxon>
        <taxon>Streptophyta</taxon>
        <taxon>Embryophyta</taxon>
        <taxon>Tracheophyta</taxon>
        <taxon>Spermatophyta</taxon>
        <taxon>Magnoliopsida</taxon>
        <taxon>eudicotyledons</taxon>
        <taxon>Gunneridae</taxon>
        <taxon>Pentapetalae</taxon>
        <taxon>rosids</taxon>
        <taxon>malvids</taxon>
        <taxon>Malvales</taxon>
        <taxon>Malvaceae</taxon>
        <taxon>Malvoideae</taxon>
        <taxon>Hibiscus</taxon>
    </lineage>
</organism>
<comment type="caution">
    <text evidence="3">The sequence shown here is derived from an EMBL/GenBank/DDBJ whole genome shotgun (WGS) entry which is preliminary data.</text>
</comment>
<dbReference type="InterPro" id="IPR027934">
    <property type="entry name" value="CES_Znf_RING"/>
</dbReference>
<evidence type="ECO:0000313" key="3">
    <source>
        <dbReference type="EMBL" id="KAK9018087.1"/>
    </source>
</evidence>
<dbReference type="SUPFAM" id="SSF57850">
    <property type="entry name" value="RING/U-box"/>
    <property type="match status" value="1"/>
</dbReference>
<dbReference type="Proteomes" id="UP001396334">
    <property type="component" value="Unassembled WGS sequence"/>
</dbReference>
<name>A0ABR2RYN7_9ROSI</name>
<evidence type="ECO:0000256" key="1">
    <source>
        <dbReference type="SAM" id="MobiDB-lite"/>
    </source>
</evidence>
<proteinExistence type="predicted"/>
<evidence type="ECO:0000259" key="2">
    <source>
        <dbReference type="Pfam" id="PF14569"/>
    </source>
</evidence>
<dbReference type="EMBL" id="JBBPBN010000019">
    <property type="protein sequence ID" value="KAK9018087.1"/>
    <property type="molecule type" value="Genomic_DNA"/>
</dbReference>
<dbReference type="Gene3D" id="3.30.40.10">
    <property type="entry name" value="Zinc/RING finger domain, C3HC4 (zinc finger)"/>
    <property type="match status" value="1"/>
</dbReference>
<feature type="domain" description="Cellulose synthase RING-type zinc finger" evidence="2">
    <location>
        <begin position="10"/>
        <end position="85"/>
    </location>
</feature>
<gene>
    <name evidence="3" type="ORF">V6N11_001071</name>
</gene>
<evidence type="ECO:0000313" key="4">
    <source>
        <dbReference type="Proteomes" id="UP001396334"/>
    </source>
</evidence>
<reference evidence="3 4" key="1">
    <citation type="journal article" date="2024" name="G3 (Bethesda)">
        <title>Genome assembly of Hibiscus sabdariffa L. provides insights into metabolisms of medicinal natural products.</title>
        <authorList>
            <person name="Kim T."/>
        </authorList>
    </citation>
    <scope>NUCLEOTIDE SEQUENCE [LARGE SCALE GENOMIC DNA]</scope>
    <source>
        <strain evidence="3">TK-2024</strain>
        <tissue evidence="3">Old leaves</tissue>
    </source>
</reference>
<dbReference type="CDD" id="cd16617">
    <property type="entry name" value="mRING-HC-C4C4_CesA"/>
    <property type="match status" value="1"/>
</dbReference>
<protein>
    <recommendedName>
        <fullName evidence="2">Cellulose synthase RING-type zinc finger domain-containing protein</fullName>
    </recommendedName>
</protein>
<dbReference type="InterPro" id="IPR013083">
    <property type="entry name" value="Znf_RING/FYVE/PHD"/>
</dbReference>
<sequence>MEPEEEFGRKSGKNLGGQACQICGDNVGKNMDGDPFIACDVCAFPVCRPCYEYERKDGNLSCPQCKTRYKRQKGSPAILGDREKDGEADDDASDFNYSSENQDQKQKIAERKRSWRAKCGRGEDADAPTYDKEVSHNHIPLLTSGQEVSGELSAASPERFSMASPGVAGGKCMVSLPFVAEIN</sequence>
<feature type="compositionally biased region" description="Basic and acidic residues" evidence="1">
    <location>
        <begin position="102"/>
        <end position="112"/>
    </location>
</feature>